<proteinExistence type="predicted"/>
<accession>A0AAQ1JWB3</accession>
<name>A0AAQ1JWB3_9BURK</name>
<evidence type="ECO:0000313" key="2">
    <source>
        <dbReference type="Proteomes" id="UP000183529"/>
    </source>
</evidence>
<dbReference type="RefSeq" id="WP_074985776.1">
    <property type="nucleotide sequence ID" value="NZ_CADFGN010000012.1"/>
</dbReference>
<protein>
    <submittedName>
        <fullName evidence="1">Uncharacterized protein</fullName>
    </submittedName>
</protein>
<gene>
    <name evidence="1" type="ORF">SAMN05216550_114223</name>
</gene>
<reference evidence="1 2" key="1">
    <citation type="submission" date="2016-10" db="EMBL/GenBank/DDBJ databases">
        <authorList>
            <person name="Varghese N."/>
            <person name="Submissions S."/>
        </authorList>
    </citation>
    <scope>NUCLEOTIDE SEQUENCE [LARGE SCALE GENOMIC DNA]</scope>
    <source>
        <strain evidence="1 2">LMG 22274</strain>
    </source>
</reference>
<sequence>MAKLPDFEGLAMFAKIAEEGSFAAAARVTLPEGAHGTLPCCGVSVIVGARSLAFEPLSAKTGALESGSALIATRYRKA</sequence>
<comment type="caution">
    <text evidence="1">The sequence shown here is derived from an EMBL/GenBank/DDBJ whole genome shotgun (WGS) entry which is preliminary data.</text>
</comment>
<dbReference type="EMBL" id="FNZM01000014">
    <property type="protein sequence ID" value="SEK05430.1"/>
    <property type="molecule type" value="Genomic_DNA"/>
</dbReference>
<evidence type="ECO:0000313" key="1">
    <source>
        <dbReference type="EMBL" id="SEK05430.1"/>
    </source>
</evidence>
<organism evidence="1 2">
    <name type="scientific">Paraburkholderia tropica</name>
    <dbReference type="NCBI Taxonomy" id="92647"/>
    <lineage>
        <taxon>Bacteria</taxon>
        <taxon>Pseudomonadati</taxon>
        <taxon>Pseudomonadota</taxon>
        <taxon>Betaproteobacteria</taxon>
        <taxon>Burkholderiales</taxon>
        <taxon>Burkholderiaceae</taxon>
        <taxon>Paraburkholderia</taxon>
    </lineage>
</organism>
<dbReference type="AlphaFoldDB" id="A0AAQ1JWB3"/>
<dbReference type="Proteomes" id="UP000183529">
    <property type="component" value="Unassembled WGS sequence"/>
</dbReference>